<dbReference type="PANTHER" id="PTHR43157">
    <property type="entry name" value="PHOSPHATIDYLINOSITOL-GLYCAN BIOSYNTHESIS CLASS F PROTEIN-RELATED"/>
    <property type="match status" value="1"/>
</dbReference>
<dbReference type="AlphaFoldDB" id="A0A6G1HBA4"/>
<protein>
    <submittedName>
        <fullName evidence="2">Short-chain dehydrogenase/reductase</fullName>
    </submittedName>
</protein>
<dbReference type="GO" id="GO:0016491">
    <property type="term" value="F:oxidoreductase activity"/>
    <property type="evidence" value="ECO:0007669"/>
    <property type="project" value="UniProtKB-KW"/>
</dbReference>
<evidence type="ECO:0000313" key="2">
    <source>
        <dbReference type="EMBL" id="KAF1990344.1"/>
    </source>
</evidence>
<keyword evidence="3" id="KW-1185">Reference proteome</keyword>
<evidence type="ECO:0000256" key="1">
    <source>
        <dbReference type="ARBA" id="ARBA00023002"/>
    </source>
</evidence>
<accession>A0A6G1HBA4</accession>
<evidence type="ECO:0000313" key="3">
    <source>
        <dbReference type="Proteomes" id="UP000800041"/>
    </source>
</evidence>
<dbReference type="OrthoDB" id="542013at2759"/>
<dbReference type="Gene3D" id="3.40.50.720">
    <property type="entry name" value="NAD(P)-binding Rossmann-like Domain"/>
    <property type="match status" value="1"/>
</dbReference>
<dbReference type="EMBL" id="ML977142">
    <property type="protein sequence ID" value="KAF1990344.1"/>
    <property type="molecule type" value="Genomic_DNA"/>
</dbReference>
<dbReference type="Pfam" id="PF00106">
    <property type="entry name" value="adh_short"/>
    <property type="match status" value="1"/>
</dbReference>
<name>A0A6G1HBA4_9PEZI</name>
<dbReference type="InterPro" id="IPR002347">
    <property type="entry name" value="SDR_fam"/>
</dbReference>
<dbReference type="Proteomes" id="UP000800041">
    <property type="component" value="Unassembled WGS sequence"/>
</dbReference>
<keyword evidence="1" id="KW-0560">Oxidoreductase</keyword>
<reference evidence="2" key="1">
    <citation type="journal article" date="2020" name="Stud. Mycol.">
        <title>101 Dothideomycetes genomes: a test case for predicting lifestyles and emergence of pathogens.</title>
        <authorList>
            <person name="Haridas S."/>
            <person name="Albert R."/>
            <person name="Binder M."/>
            <person name="Bloem J."/>
            <person name="Labutti K."/>
            <person name="Salamov A."/>
            <person name="Andreopoulos B."/>
            <person name="Baker S."/>
            <person name="Barry K."/>
            <person name="Bills G."/>
            <person name="Bluhm B."/>
            <person name="Cannon C."/>
            <person name="Castanera R."/>
            <person name="Culley D."/>
            <person name="Daum C."/>
            <person name="Ezra D."/>
            <person name="Gonzalez J."/>
            <person name="Henrissat B."/>
            <person name="Kuo A."/>
            <person name="Liang C."/>
            <person name="Lipzen A."/>
            <person name="Lutzoni F."/>
            <person name="Magnuson J."/>
            <person name="Mondo S."/>
            <person name="Nolan M."/>
            <person name="Ohm R."/>
            <person name="Pangilinan J."/>
            <person name="Park H.-J."/>
            <person name="Ramirez L."/>
            <person name="Alfaro M."/>
            <person name="Sun H."/>
            <person name="Tritt A."/>
            <person name="Yoshinaga Y."/>
            <person name="Zwiers L.-H."/>
            <person name="Turgeon B."/>
            <person name="Goodwin S."/>
            <person name="Spatafora J."/>
            <person name="Crous P."/>
            <person name="Grigoriev I."/>
        </authorList>
    </citation>
    <scope>NUCLEOTIDE SEQUENCE</scope>
    <source>
        <strain evidence="2">CBS 113979</strain>
    </source>
</reference>
<dbReference type="InterPro" id="IPR036291">
    <property type="entry name" value="NAD(P)-bd_dom_sf"/>
</dbReference>
<gene>
    <name evidence="2" type="ORF">K402DRAFT_324628</name>
</gene>
<sequence>MAPWVLEFLYSQFFVTPQYPDYDWNGKTAVVTGSNVGLGYEAVHHLVRLGASKVIIACRSLDKGEAAMAKIIAEQKCSPDVLEVWLLDLMSYESVRQFADRCKTLPRIDAFVENAGIATRNWFTAEGHESTITTNVVSTFYLALLMIPILKQSATKHNIQPRLVIVSSEVHFLTPFKERKNPKIFDALDSEKLSNMGDRYNLSKLLEVYVVREWAHKEKYMGSKDYPIILNMLNPGFCHSELMREVPTLGAIVKGLLARTSEVGSRTLVHAASAGTETHGEFLSDCKPKTPAKLVVGPEGPGLQEKFWLELKDVLEGIQPGITNNF</sequence>
<organism evidence="2 3">
    <name type="scientific">Aulographum hederae CBS 113979</name>
    <dbReference type="NCBI Taxonomy" id="1176131"/>
    <lineage>
        <taxon>Eukaryota</taxon>
        <taxon>Fungi</taxon>
        <taxon>Dikarya</taxon>
        <taxon>Ascomycota</taxon>
        <taxon>Pezizomycotina</taxon>
        <taxon>Dothideomycetes</taxon>
        <taxon>Pleosporomycetidae</taxon>
        <taxon>Aulographales</taxon>
        <taxon>Aulographaceae</taxon>
    </lineage>
</organism>
<dbReference type="PRINTS" id="PR00081">
    <property type="entry name" value="GDHRDH"/>
</dbReference>
<dbReference type="SUPFAM" id="SSF51735">
    <property type="entry name" value="NAD(P)-binding Rossmann-fold domains"/>
    <property type="match status" value="1"/>
</dbReference>
<proteinExistence type="predicted"/>
<dbReference type="PANTHER" id="PTHR43157:SF31">
    <property type="entry name" value="PHOSPHATIDYLINOSITOL-GLYCAN BIOSYNTHESIS CLASS F PROTEIN"/>
    <property type="match status" value="1"/>
</dbReference>